<dbReference type="GO" id="GO:0005576">
    <property type="term" value="C:extracellular region"/>
    <property type="evidence" value="ECO:0007669"/>
    <property type="project" value="UniProtKB-SubCell"/>
</dbReference>
<keyword evidence="13" id="KW-0333">Golgi apparatus</keyword>
<feature type="compositionally biased region" description="Acidic residues" evidence="17">
    <location>
        <begin position="238"/>
        <end position="259"/>
    </location>
</feature>
<dbReference type="Pfam" id="PF00089">
    <property type="entry name" value="Trypsin"/>
    <property type="match status" value="1"/>
</dbReference>
<dbReference type="EMBL" id="VJMH01001235">
    <property type="protein sequence ID" value="KAF0712567.1"/>
    <property type="molecule type" value="Genomic_DNA"/>
</dbReference>
<evidence type="ECO:0000256" key="4">
    <source>
        <dbReference type="ARBA" id="ARBA00007664"/>
    </source>
</evidence>
<dbReference type="OrthoDB" id="74960at2759"/>
<dbReference type="PROSITE" id="PS50240">
    <property type="entry name" value="TRYPSIN_DOM"/>
    <property type="match status" value="1"/>
</dbReference>
<evidence type="ECO:0000256" key="12">
    <source>
        <dbReference type="ARBA" id="ARBA00023026"/>
    </source>
</evidence>
<dbReference type="GO" id="GO:0007599">
    <property type="term" value="P:hemostasis"/>
    <property type="evidence" value="ECO:0007669"/>
    <property type="project" value="UniProtKB-KW"/>
</dbReference>
<sequence>AAATAQIEIVGGKETEIGKHRYLVGLKRSADSTSYCGGSLVAPGIVLTAAHCINSVLPYVAIGVHNLTGTSDGELIRAKEQFKHPKFTSASSGHDAAILLLETDSQVEPVEITWDDVAQGIPTVVRGWGTTSEGGKQSQVLKEVGVDAWDNDKCAKAISRTITDSMICAGGLKGEDSCQGDSGGPLTVEADGSEKLVGIVSWGIGCARENYPGVYTRLSQAAVREFVEQYVPSSPTDEPSDDEPTDDEPTDDNPTDEDN</sequence>
<name>A0A6A4ZUF2_9STRA</name>
<feature type="domain" description="Peptidase S1" evidence="18">
    <location>
        <begin position="9"/>
        <end position="232"/>
    </location>
</feature>
<dbReference type="GO" id="GO:0006508">
    <property type="term" value="P:proteolysis"/>
    <property type="evidence" value="ECO:0007669"/>
    <property type="project" value="UniProtKB-KW"/>
</dbReference>
<dbReference type="FunFam" id="2.40.10.10:FF:000011">
    <property type="entry name" value="Coagulation factor X"/>
    <property type="match status" value="1"/>
</dbReference>
<evidence type="ECO:0000256" key="11">
    <source>
        <dbReference type="ARBA" id="ARBA00022825"/>
    </source>
</evidence>
<dbReference type="PROSITE" id="PS00135">
    <property type="entry name" value="TRYPSIN_SER"/>
    <property type="match status" value="1"/>
</dbReference>
<reference evidence="19" key="1">
    <citation type="submission" date="2019-06" db="EMBL/GenBank/DDBJ databases">
        <title>Genomics analysis of Aphanomyces spp. identifies a new class of oomycete effector associated with host adaptation.</title>
        <authorList>
            <person name="Gaulin E."/>
        </authorList>
    </citation>
    <scope>NUCLEOTIDE SEQUENCE</scope>
    <source>
        <strain evidence="19">CBS 578.67</strain>
    </source>
</reference>
<evidence type="ECO:0000256" key="14">
    <source>
        <dbReference type="ARBA" id="ARBA00023157"/>
    </source>
</evidence>
<dbReference type="SUPFAM" id="SSF50494">
    <property type="entry name" value="Trypsin-like serine proteases"/>
    <property type="match status" value="1"/>
</dbReference>
<dbReference type="InterPro" id="IPR043504">
    <property type="entry name" value="Peptidase_S1_PA_chymotrypsin"/>
</dbReference>
<dbReference type="AlphaFoldDB" id="A0A6A4ZUF2"/>
<keyword evidence="7" id="KW-0356">Hemostasis</keyword>
<dbReference type="GO" id="GO:0004252">
    <property type="term" value="F:serine-type endopeptidase activity"/>
    <property type="evidence" value="ECO:0007669"/>
    <property type="project" value="InterPro"/>
</dbReference>
<evidence type="ECO:0000256" key="1">
    <source>
        <dbReference type="ARBA" id="ARBA00004240"/>
    </source>
</evidence>
<keyword evidence="9 16" id="KW-0378">Hydrolase</keyword>
<evidence type="ECO:0000256" key="5">
    <source>
        <dbReference type="ARBA" id="ARBA00022525"/>
    </source>
</evidence>
<protein>
    <recommendedName>
        <fullName evidence="18">Peptidase S1 domain-containing protein</fullName>
    </recommendedName>
</protein>
<dbReference type="PRINTS" id="PR00722">
    <property type="entry name" value="CHYMOTRYPSIN"/>
</dbReference>
<dbReference type="InterPro" id="IPR050430">
    <property type="entry name" value="Peptidase_S1"/>
</dbReference>
<dbReference type="SMART" id="SM00020">
    <property type="entry name" value="Tryp_SPc"/>
    <property type="match status" value="1"/>
</dbReference>
<comment type="similarity">
    <text evidence="4">Belongs to the peptidase S1 family.</text>
</comment>
<evidence type="ECO:0000256" key="9">
    <source>
        <dbReference type="ARBA" id="ARBA00022801"/>
    </source>
</evidence>
<evidence type="ECO:0000256" key="16">
    <source>
        <dbReference type="RuleBase" id="RU363034"/>
    </source>
</evidence>
<keyword evidence="12" id="KW-0843">Virulence</keyword>
<dbReference type="PANTHER" id="PTHR24276:SF98">
    <property type="entry name" value="FI18310P1-RELATED"/>
    <property type="match status" value="1"/>
</dbReference>
<dbReference type="GO" id="GO:0005794">
    <property type="term" value="C:Golgi apparatus"/>
    <property type="evidence" value="ECO:0007669"/>
    <property type="project" value="UniProtKB-SubCell"/>
</dbReference>
<evidence type="ECO:0000313" key="19">
    <source>
        <dbReference type="EMBL" id="KAF0712567.1"/>
    </source>
</evidence>
<accession>A0A6A4ZUF2</accession>
<evidence type="ECO:0000256" key="7">
    <source>
        <dbReference type="ARBA" id="ARBA00022696"/>
    </source>
</evidence>
<evidence type="ECO:0000256" key="13">
    <source>
        <dbReference type="ARBA" id="ARBA00023034"/>
    </source>
</evidence>
<evidence type="ECO:0000256" key="17">
    <source>
        <dbReference type="SAM" id="MobiDB-lite"/>
    </source>
</evidence>
<dbReference type="InterPro" id="IPR033116">
    <property type="entry name" value="TRYPSIN_SER"/>
</dbReference>
<organism evidence="19">
    <name type="scientific">Aphanomyces stellatus</name>
    <dbReference type="NCBI Taxonomy" id="120398"/>
    <lineage>
        <taxon>Eukaryota</taxon>
        <taxon>Sar</taxon>
        <taxon>Stramenopiles</taxon>
        <taxon>Oomycota</taxon>
        <taxon>Saprolegniomycetes</taxon>
        <taxon>Saprolegniales</taxon>
        <taxon>Verrucalvaceae</taxon>
        <taxon>Aphanomyces</taxon>
    </lineage>
</organism>
<dbReference type="Gene3D" id="2.40.10.10">
    <property type="entry name" value="Trypsin-like serine proteases"/>
    <property type="match status" value="1"/>
</dbReference>
<evidence type="ECO:0000256" key="10">
    <source>
        <dbReference type="ARBA" id="ARBA00022824"/>
    </source>
</evidence>
<evidence type="ECO:0000256" key="8">
    <source>
        <dbReference type="ARBA" id="ARBA00022729"/>
    </source>
</evidence>
<keyword evidence="6 16" id="KW-0645">Protease</keyword>
<keyword evidence="14" id="KW-1015">Disulfide bond</keyword>
<evidence type="ECO:0000256" key="3">
    <source>
        <dbReference type="ARBA" id="ARBA00004613"/>
    </source>
</evidence>
<feature type="region of interest" description="Disordered" evidence="17">
    <location>
        <begin position="229"/>
        <end position="259"/>
    </location>
</feature>
<evidence type="ECO:0000256" key="2">
    <source>
        <dbReference type="ARBA" id="ARBA00004555"/>
    </source>
</evidence>
<evidence type="ECO:0000259" key="18">
    <source>
        <dbReference type="PROSITE" id="PS50240"/>
    </source>
</evidence>
<dbReference type="CDD" id="cd00190">
    <property type="entry name" value="Tryp_SPc"/>
    <property type="match status" value="1"/>
</dbReference>
<dbReference type="InterPro" id="IPR009003">
    <property type="entry name" value="Peptidase_S1_PA"/>
</dbReference>
<keyword evidence="15" id="KW-0325">Glycoprotein</keyword>
<keyword evidence="5" id="KW-0964">Secreted</keyword>
<dbReference type="InterPro" id="IPR001314">
    <property type="entry name" value="Peptidase_S1A"/>
</dbReference>
<keyword evidence="11 16" id="KW-0720">Serine protease</keyword>
<keyword evidence="10" id="KW-0256">Endoplasmic reticulum</keyword>
<feature type="non-terminal residue" evidence="19">
    <location>
        <position position="1"/>
    </location>
</feature>
<dbReference type="InterPro" id="IPR001254">
    <property type="entry name" value="Trypsin_dom"/>
</dbReference>
<comment type="subcellular location">
    <subcellularLocation>
        <location evidence="1">Endoplasmic reticulum</location>
    </subcellularLocation>
    <subcellularLocation>
        <location evidence="2">Golgi apparatus</location>
    </subcellularLocation>
    <subcellularLocation>
        <location evidence="3">Secreted</location>
    </subcellularLocation>
</comment>
<evidence type="ECO:0000256" key="6">
    <source>
        <dbReference type="ARBA" id="ARBA00022670"/>
    </source>
</evidence>
<dbReference type="PROSITE" id="PS00134">
    <property type="entry name" value="TRYPSIN_HIS"/>
    <property type="match status" value="1"/>
</dbReference>
<evidence type="ECO:0000256" key="15">
    <source>
        <dbReference type="ARBA" id="ARBA00023180"/>
    </source>
</evidence>
<gene>
    <name evidence="19" type="ORF">As57867_004774</name>
</gene>
<dbReference type="InterPro" id="IPR018114">
    <property type="entry name" value="TRYPSIN_HIS"/>
</dbReference>
<keyword evidence="8" id="KW-0732">Signal</keyword>
<comment type="caution">
    <text evidence="19">The sequence shown here is derived from an EMBL/GenBank/DDBJ whole genome shotgun (WGS) entry which is preliminary data.</text>
</comment>
<dbReference type="GO" id="GO:0005783">
    <property type="term" value="C:endoplasmic reticulum"/>
    <property type="evidence" value="ECO:0007669"/>
    <property type="project" value="UniProtKB-SubCell"/>
</dbReference>
<dbReference type="PANTHER" id="PTHR24276">
    <property type="entry name" value="POLYSERASE-RELATED"/>
    <property type="match status" value="1"/>
</dbReference>
<proteinExistence type="inferred from homology"/>